<comment type="subcellular location">
    <subcellularLocation>
        <location evidence="1">Cell membrane</location>
        <topology evidence="1">Lipid-anchor</topology>
        <topology evidence="1">GPI-anchor</topology>
    </subcellularLocation>
</comment>
<feature type="chain" id="PRO_5041927598" description="X8 domain-containing protein" evidence="10">
    <location>
        <begin position="19"/>
        <end position="193"/>
    </location>
</feature>
<dbReference type="Gene3D" id="1.20.58.1040">
    <property type="match status" value="1"/>
</dbReference>
<keyword evidence="8" id="KW-0449">Lipoprotein</keyword>
<name>A0AAD9TXC1_9ROSI</name>
<feature type="compositionally biased region" description="Low complexity" evidence="9">
    <location>
        <begin position="114"/>
        <end position="141"/>
    </location>
</feature>
<gene>
    <name evidence="12" type="ORF">Ddye_019165</name>
</gene>
<dbReference type="PANTHER" id="PTHR31044">
    <property type="entry name" value="BETA-1,3 GLUCANASE"/>
    <property type="match status" value="1"/>
</dbReference>
<keyword evidence="3" id="KW-0336">GPI-anchor</keyword>
<protein>
    <recommendedName>
        <fullName evidence="11">X8 domain-containing protein</fullName>
    </recommendedName>
</protein>
<dbReference type="SMART" id="SM00768">
    <property type="entry name" value="X8"/>
    <property type="match status" value="1"/>
</dbReference>
<reference evidence="12" key="1">
    <citation type="journal article" date="2023" name="Plant J.">
        <title>Genome sequences and population genomics provide insights into the demographic history, inbreeding, and mutation load of two 'living fossil' tree species of Dipteronia.</title>
        <authorList>
            <person name="Feng Y."/>
            <person name="Comes H.P."/>
            <person name="Chen J."/>
            <person name="Zhu S."/>
            <person name="Lu R."/>
            <person name="Zhang X."/>
            <person name="Li P."/>
            <person name="Qiu J."/>
            <person name="Olsen K.M."/>
            <person name="Qiu Y."/>
        </authorList>
    </citation>
    <scope>NUCLEOTIDE SEQUENCE</scope>
    <source>
        <strain evidence="12">KIB01</strain>
    </source>
</reference>
<dbReference type="EMBL" id="JANJYI010000006">
    <property type="protein sequence ID" value="KAK2643970.1"/>
    <property type="molecule type" value="Genomic_DNA"/>
</dbReference>
<dbReference type="Pfam" id="PF07983">
    <property type="entry name" value="X8"/>
    <property type="match status" value="1"/>
</dbReference>
<organism evidence="12 13">
    <name type="scientific">Dipteronia dyeriana</name>
    <dbReference type="NCBI Taxonomy" id="168575"/>
    <lineage>
        <taxon>Eukaryota</taxon>
        <taxon>Viridiplantae</taxon>
        <taxon>Streptophyta</taxon>
        <taxon>Embryophyta</taxon>
        <taxon>Tracheophyta</taxon>
        <taxon>Spermatophyta</taxon>
        <taxon>Magnoliopsida</taxon>
        <taxon>eudicotyledons</taxon>
        <taxon>Gunneridae</taxon>
        <taxon>Pentapetalae</taxon>
        <taxon>rosids</taxon>
        <taxon>malvids</taxon>
        <taxon>Sapindales</taxon>
        <taxon>Sapindaceae</taxon>
        <taxon>Hippocastanoideae</taxon>
        <taxon>Acereae</taxon>
        <taxon>Dipteronia</taxon>
    </lineage>
</organism>
<dbReference type="PANTHER" id="PTHR31044:SF47">
    <property type="entry name" value="CARBOHYDRATE-BINDING X8 DOMAIN SUPERFAMILY PROTEIN"/>
    <property type="match status" value="1"/>
</dbReference>
<dbReference type="InterPro" id="IPR012946">
    <property type="entry name" value="X8"/>
</dbReference>
<sequence>MATIALMLLSLSVLQVDGANWCVARSDASNQALQTAIDYACGAGADCTPILSNGLCFLPNTIQAHSSYAFNSYFQRKAMAPGSCDFSGTATVATTDPSYGSCVYPSSLSTAGGTPTNTSTTTSTNNPTTTTTPPSTTTTTPLSNGGGIGVNPGLSPPMPDDSKASSRYMDITTLLMSISSSWLLLLSFTFPHI</sequence>
<keyword evidence="2" id="KW-1003">Cell membrane</keyword>
<evidence type="ECO:0000256" key="4">
    <source>
        <dbReference type="ARBA" id="ARBA00022729"/>
    </source>
</evidence>
<evidence type="ECO:0000256" key="7">
    <source>
        <dbReference type="ARBA" id="ARBA00023180"/>
    </source>
</evidence>
<evidence type="ECO:0000256" key="1">
    <source>
        <dbReference type="ARBA" id="ARBA00004609"/>
    </source>
</evidence>
<comment type="caution">
    <text evidence="12">The sequence shown here is derived from an EMBL/GenBank/DDBJ whole genome shotgun (WGS) entry which is preliminary data.</text>
</comment>
<accession>A0AAD9TXC1</accession>
<dbReference type="GO" id="GO:0009506">
    <property type="term" value="C:plasmodesma"/>
    <property type="evidence" value="ECO:0007669"/>
    <property type="project" value="UniProtKB-ARBA"/>
</dbReference>
<proteinExistence type="predicted"/>
<evidence type="ECO:0000256" key="3">
    <source>
        <dbReference type="ARBA" id="ARBA00022622"/>
    </source>
</evidence>
<evidence type="ECO:0000259" key="11">
    <source>
        <dbReference type="SMART" id="SM00768"/>
    </source>
</evidence>
<dbReference type="Proteomes" id="UP001280121">
    <property type="component" value="Unassembled WGS sequence"/>
</dbReference>
<evidence type="ECO:0000256" key="5">
    <source>
        <dbReference type="ARBA" id="ARBA00023136"/>
    </source>
</evidence>
<keyword evidence="13" id="KW-1185">Reference proteome</keyword>
<dbReference type="GO" id="GO:0098552">
    <property type="term" value="C:side of membrane"/>
    <property type="evidence" value="ECO:0007669"/>
    <property type="project" value="UniProtKB-KW"/>
</dbReference>
<dbReference type="AlphaFoldDB" id="A0AAD9TXC1"/>
<feature type="domain" description="X8" evidence="11">
    <location>
        <begin position="20"/>
        <end position="104"/>
    </location>
</feature>
<evidence type="ECO:0000256" key="6">
    <source>
        <dbReference type="ARBA" id="ARBA00023157"/>
    </source>
</evidence>
<evidence type="ECO:0000313" key="12">
    <source>
        <dbReference type="EMBL" id="KAK2643970.1"/>
    </source>
</evidence>
<evidence type="ECO:0000313" key="13">
    <source>
        <dbReference type="Proteomes" id="UP001280121"/>
    </source>
</evidence>
<evidence type="ECO:0000256" key="2">
    <source>
        <dbReference type="ARBA" id="ARBA00022475"/>
    </source>
</evidence>
<dbReference type="FunFam" id="1.20.58.1040:FF:000001">
    <property type="entry name" value="Glucan endo-1,3-beta-glucosidase 4"/>
    <property type="match status" value="1"/>
</dbReference>
<evidence type="ECO:0000256" key="8">
    <source>
        <dbReference type="ARBA" id="ARBA00023288"/>
    </source>
</evidence>
<evidence type="ECO:0000256" key="10">
    <source>
        <dbReference type="SAM" id="SignalP"/>
    </source>
</evidence>
<evidence type="ECO:0000256" key="9">
    <source>
        <dbReference type="SAM" id="MobiDB-lite"/>
    </source>
</evidence>
<keyword evidence="6" id="KW-1015">Disulfide bond</keyword>
<keyword evidence="7" id="KW-0325">Glycoprotein</keyword>
<feature type="region of interest" description="Disordered" evidence="9">
    <location>
        <begin position="109"/>
        <end position="163"/>
    </location>
</feature>
<keyword evidence="4 10" id="KW-0732">Signal</keyword>
<dbReference type="InterPro" id="IPR044788">
    <property type="entry name" value="X8_dom_prot"/>
</dbReference>
<feature type="signal peptide" evidence="10">
    <location>
        <begin position="1"/>
        <end position="18"/>
    </location>
</feature>
<dbReference type="GO" id="GO:0005886">
    <property type="term" value="C:plasma membrane"/>
    <property type="evidence" value="ECO:0007669"/>
    <property type="project" value="UniProtKB-SubCell"/>
</dbReference>
<keyword evidence="5" id="KW-0472">Membrane</keyword>